<accession>A0AAD5T8D4</accession>
<sequence length="231" mass="24064">MGSRFGVKAFLQLLWITVANPAAAFSGSMTYYNPDGGYGSCGNALQDSDYIVSMNPSQYDVDICGSLICITYNGITVQGTLQDRCAGCSYGDIDVSPPIFTSFEPISVGRFNIEWTFCDSSAVVQTTTATTTSTVAAVAAETTTSATTTVFTQTSDVNSSNSNTSSQTSSSSSNGNNSVASASTTSSSGNAAASTTTANQYQIPLWAPVQWPAVVNAKRTLSKRNGCIQAN</sequence>
<proteinExistence type="predicted"/>
<feature type="region of interest" description="Disordered" evidence="2">
    <location>
        <begin position="155"/>
        <end position="192"/>
    </location>
</feature>
<dbReference type="Gene3D" id="2.40.40.10">
    <property type="entry name" value="RlpA-like domain"/>
    <property type="match status" value="1"/>
</dbReference>
<dbReference type="AlphaFoldDB" id="A0AAD5T8D4"/>
<reference evidence="4" key="1">
    <citation type="submission" date="2020-05" db="EMBL/GenBank/DDBJ databases">
        <title>Phylogenomic resolution of chytrid fungi.</title>
        <authorList>
            <person name="Stajich J.E."/>
            <person name="Amses K."/>
            <person name="Simmons R."/>
            <person name="Seto K."/>
            <person name="Myers J."/>
            <person name="Bonds A."/>
            <person name="Quandt C.A."/>
            <person name="Barry K."/>
            <person name="Liu P."/>
            <person name="Grigoriev I."/>
            <person name="Longcore J.E."/>
            <person name="James T.Y."/>
        </authorList>
    </citation>
    <scope>NUCLEOTIDE SEQUENCE</scope>
    <source>
        <strain evidence="4">JEL0513</strain>
    </source>
</reference>
<evidence type="ECO:0000256" key="2">
    <source>
        <dbReference type="SAM" id="MobiDB-lite"/>
    </source>
</evidence>
<dbReference type="PANTHER" id="PTHR31836">
    <property type="match status" value="1"/>
</dbReference>
<evidence type="ECO:0000256" key="1">
    <source>
        <dbReference type="ARBA" id="ARBA00022729"/>
    </source>
</evidence>
<organism evidence="4 5">
    <name type="scientific">Physocladia obscura</name>
    <dbReference type="NCBI Taxonomy" id="109957"/>
    <lineage>
        <taxon>Eukaryota</taxon>
        <taxon>Fungi</taxon>
        <taxon>Fungi incertae sedis</taxon>
        <taxon>Chytridiomycota</taxon>
        <taxon>Chytridiomycota incertae sedis</taxon>
        <taxon>Chytridiomycetes</taxon>
        <taxon>Chytridiales</taxon>
        <taxon>Chytriomycetaceae</taxon>
        <taxon>Physocladia</taxon>
    </lineage>
</organism>
<dbReference type="CDD" id="cd22191">
    <property type="entry name" value="DPBB_RlpA_EXP_N-like"/>
    <property type="match status" value="1"/>
</dbReference>
<keyword evidence="1 3" id="KW-0732">Signal</keyword>
<gene>
    <name evidence="4" type="ORF">HK100_001480</name>
</gene>
<feature type="signal peptide" evidence="3">
    <location>
        <begin position="1"/>
        <end position="24"/>
    </location>
</feature>
<dbReference type="InterPro" id="IPR051477">
    <property type="entry name" value="Expansin_CellWall"/>
</dbReference>
<dbReference type="Proteomes" id="UP001211907">
    <property type="component" value="Unassembled WGS sequence"/>
</dbReference>
<protein>
    <submittedName>
        <fullName evidence="4">Uncharacterized protein</fullName>
    </submittedName>
</protein>
<dbReference type="SUPFAM" id="SSF50685">
    <property type="entry name" value="Barwin-like endoglucanases"/>
    <property type="match status" value="1"/>
</dbReference>
<name>A0AAD5T8D4_9FUNG</name>
<dbReference type="EMBL" id="JADGJH010000132">
    <property type="protein sequence ID" value="KAJ3136726.1"/>
    <property type="molecule type" value="Genomic_DNA"/>
</dbReference>
<dbReference type="PANTHER" id="PTHR31836:SF28">
    <property type="entry name" value="SRCR DOMAIN-CONTAINING PROTEIN-RELATED"/>
    <property type="match status" value="1"/>
</dbReference>
<evidence type="ECO:0000313" key="5">
    <source>
        <dbReference type="Proteomes" id="UP001211907"/>
    </source>
</evidence>
<evidence type="ECO:0000313" key="4">
    <source>
        <dbReference type="EMBL" id="KAJ3136726.1"/>
    </source>
</evidence>
<keyword evidence="5" id="KW-1185">Reference proteome</keyword>
<comment type="caution">
    <text evidence="4">The sequence shown here is derived from an EMBL/GenBank/DDBJ whole genome shotgun (WGS) entry which is preliminary data.</text>
</comment>
<feature type="chain" id="PRO_5042187696" evidence="3">
    <location>
        <begin position="25"/>
        <end position="231"/>
    </location>
</feature>
<dbReference type="InterPro" id="IPR036908">
    <property type="entry name" value="RlpA-like_sf"/>
</dbReference>
<evidence type="ECO:0000256" key="3">
    <source>
        <dbReference type="SAM" id="SignalP"/>
    </source>
</evidence>